<name>A0ABT9EEV8_9PROT</name>
<protein>
    <submittedName>
        <fullName evidence="2">Uncharacterized protein</fullName>
    </submittedName>
</protein>
<evidence type="ECO:0000256" key="1">
    <source>
        <dbReference type="SAM" id="MobiDB-lite"/>
    </source>
</evidence>
<keyword evidence="3" id="KW-1185">Reference proteome</keyword>
<dbReference type="Proteomes" id="UP001243009">
    <property type="component" value="Unassembled WGS sequence"/>
</dbReference>
<proteinExistence type="predicted"/>
<organism evidence="2 3">
    <name type="scientific">Paracraurococcus lichenis</name>
    <dbReference type="NCBI Taxonomy" id="3064888"/>
    <lineage>
        <taxon>Bacteria</taxon>
        <taxon>Pseudomonadati</taxon>
        <taxon>Pseudomonadota</taxon>
        <taxon>Alphaproteobacteria</taxon>
        <taxon>Acetobacterales</taxon>
        <taxon>Roseomonadaceae</taxon>
        <taxon>Paracraurococcus</taxon>
    </lineage>
</organism>
<dbReference type="RefSeq" id="WP_305109446.1">
    <property type="nucleotide sequence ID" value="NZ_JAUTWS010000406.1"/>
</dbReference>
<reference evidence="2 3" key="1">
    <citation type="submission" date="2023-08" db="EMBL/GenBank/DDBJ databases">
        <title>The draft genome sequence of Paracraurococcus sp. LOR1-02.</title>
        <authorList>
            <person name="Kingkaew E."/>
            <person name="Tanasupawat S."/>
        </authorList>
    </citation>
    <scope>NUCLEOTIDE SEQUENCE [LARGE SCALE GENOMIC DNA]</scope>
    <source>
        <strain evidence="2 3">LOR1-02</strain>
    </source>
</reference>
<feature type="region of interest" description="Disordered" evidence="1">
    <location>
        <begin position="1"/>
        <end position="43"/>
    </location>
</feature>
<comment type="caution">
    <text evidence="2">The sequence shown here is derived from an EMBL/GenBank/DDBJ whole genome shotgun (WGS) entry which is preliminary data.</text>
</comment>
<gene>
    <name evidence="2" type="ORF">Q7A36_40520</name>
</gene>
<accession>A0ABT9EEV8</accession>
<sequence length="43" mass="4609">MLAEGELAGIVADDHRSGQQAMRLDGAPERTFGGQARRREAAL</sequence>
<dbReference type="EMBL" id="JAUTWS010000406">
    <property type="protein sequence ID" value="MDO9714627.1"/>
    <property type="molecule type" value="Genomic_DNA"/>
</dbReference>
<evidence type="ECO:0000313" key="2">
    <source>
        <dbReference type="EMBL" id="MDO9714627.1"/>
    </source>
</evidence>
<evidence type="ECO:0000313" key="3">
    <source>
        <dbReference type="Proteomes" id="UP001243009"/>
    </source>
</evidence>